<accession>A0A7S1NHA6</accession>
<dbReference type="InterPro" id="IPR013083">
    <property type="entry name" value="Znf_RING/FYVE/PHD"/>
</dbReference>
<dbReference type="AlphaFoldDB" id="A0A7S1NHA6"/>
<organism evidence="2">
    <name type="scientific">Eutreptiella gymnastica</name>
    <dbReference type="NCBI Taxonomy" id="73025"/>
    <lineage>
        <taxon>Eukaryota</taxon>
        <taxon>Discoba</taxon>
        <taxon>Euglenozoa</taxon>
        <taxon>Euglenida</taxon>
        <taxon>Spirocuta</taxon>
        <taxon>Euglenophyceae</taxon>
        <taxon>Eutreptiales</taxon>
        <taxon>Eutreptiaceae</taxon>
        <taxon>Eutreptiella</taxon>
    </lineage>
</organism>
<gene>
    <name evidence="2" type="ORF">EGYM00392_LOCUS30656</name>
</gene>
<evidence type="ECO:0000256" key="1">
    <source>
        <dbReference type="SAM" id="MobiDB-lite"/>
    </source>
</evidence>
<feature type="region of interest" description="Disordered" evidence="1">
    <location>
        <begin position="194"/>
        <end position="240"/>
    </location>
</feature>
<feature type="compositionally biased region" description="Low complexity" evidence="1">
    <location>
        <begin position="224"/>
        <end position="234"/>
    </location>
</feature>
<dbReference type="EMBL" id="HBGA01082255">
    <property type="protein sequence ID" value="CAD9019542.1"/>
    <property type="molecule type" value="Transcribed_RNA"/>
</dbReference>
<feature type="compositionally biased region" description="Polar residues" evidence="1">
    <location>
        <begin position="194"/>
        <end position="209"/>
    </location>
</feature>
<feature type="compositionally biased region" description="Polar residues" evidence="1">
    <location>
        <begin position="273"/>
        <end position="286"/>
    </location>
</feature>
<reference evidence="2" key="1">
    <citation type="submission" date="2021-01" db="EMBL/GenBank/DDBJ databases">
        <authorList>
            <person name="Corre E."/>
            <person name="Pelletier E."/>
            <person name="Niang G."/>
            <person name="Scheremetjew M."/>
            <person name="Finn R."/>
            <person name="Kale V."/>
            <person name="Holt S."/>
            <person name="Cochrane G."/>
            <person name="Meng A."/>
            <person name="Brown T."/>
            <person name="Cohen L."/>
        </authorList>
    </citation>
    <scope>NUCLEOTIDE SEQUENCE</scope>
    <source>
        <strain evidence="2">NIES-381</strain>
    </source>
</reference>
<protein>
    <recommendedName>
        <fullName evidence="3">RING-type domain-containing protein</fullName>
    </recommendedName>
</protein>
<dbReference type="Gene3D" id="3.30.40.10">
    <property type="entry name" value="Zinc/RING finger domain, C3HC4 (zinc finger)"/>
    <property type="match status" value="1"/>
</dbReference>
<name>A0A7S1NHA6_9EUGL</name>
<evidence type="ECO:0008006" key="3">
    <source>
        <dbReference type="Google" id="ProtNLM"/>
    </source>
</evidence>
<sequence>MVQRMEPDAEMSRQNATNQMVIRARPVQQVQVTTPPQNKLQTLQSTPLRATRGVAATPYGKEKEIYPYYCPICMWYYRSILKTTCCGGQYLCEFCVHSLVEENLGRKPPALETFLEPVNIDGTCPFCSKSPLSIMAVKRTEEVRTYVDSPCDKKTAVALEYSPIKPGDTFEDLRRKMVGYNTVGYTQKLSVNAFNPSPRQVRGSSSSAIHPSPRNPLASTGSATTRRTQNTQRQAGMVSATGRTATVVEVKSSGGCCGGGFGLLICGAPDTPSHAQQPQRMRQQKSAGDDQECVIL</sequence>
<evidence type="ECO:0000313" key="2">
    <source>
        <dbReference type="EMBL" id="CAD9019542.1"/>
    </source>
</evidence>
<proteinExistence type="predicted"/>
<feature type="region of interest" description="Disordered" evidence="1">
    <location>
        <begin position="271"/>
        <end position="296"/>
    </location>
</feature>